<dbReference type="PROSITE" id="PS50011">
    <property type="entry name" value="PROTEIN_KINASE_DOM"/>
    <property type="match status" value="1"/>
</dbReference>
<dbReference type="GO" id="GO:0005634">
    <property type="term" value="C:nucleus"/>
    <property type="evidence" value="ECO:0007669"/>
    <property type="project" value="TreeGrafter"/>
</dbReference>
<organism evidence="6 7">
    <name type="scientific">Helicocarpus griseus UAMH5409</name>
    <dbReference type="NCBI Taxonomy" id="1447875"/>
    <lineage>
        <taxon>Eukaryota</taxon>
        <taxon>Fungi</taxon>
        <taxon>Dikarya</taxon>
        <taxon>Ascomycota</taxon>
        <taxon>Pezizomycotina</taxon>
        <taxon>Eurotiomycetes</taxon>
        <taxon>Eurotiomycetidae</taxon>
        <taxon>Onygenales</taxon>
        <taxon>Ajellomycetaceae</taxon>
        <taxon>Helicocarpus</taxon>
    </lineage>
</organism>
<dbReference type="GO" id="GO:0004674">
    <property type="term" value="F:protein serine/threonine kinase activity"/>
    <property type="evidence" value="ECO:0007669"/>
    <property type="project" value="UniProtKB-KW"/>
</dbReference>
<dbReference type="EMBL" id="PDNB01000282">
    <property type="protein sequence ID" value="PGG96413.1"/>
    <property type="molecule type" value="Genomic_DNA"/>
</dbReference>
<dbReference type="InterPro" id="IPR008271">
    <property type="entry name" value="Ser/Thr_kinase_AS"/>
</dbReference>
<evidence type="ECO:0000256" key="2">
    <source>
        <dbReference type="ARBA" id="ARBA00022840"/>
    </source>
</evidence>
<evidence type="ECO:0000313" key="6">
    <source>
        <dbReference type="EMBL" id="PGG96413.1"/>
    </source>
</evidence>
<evidence type="ECO:0000256" key="3">
    <source>
        <dbReference type="PROSITE-ProRule" id="PRU10141"/>
    </source>
</evidence>
<dbReference type="GO" id="GO:0005737">
    <property type="term" value="C:cytoplasm"/>
    <property type="evidence" value="ECO:0007669"/>
    <property type="project" value="TreeGrafter"/>
</dbReference>
<dbReference type="STRING" id="1447875.A0A2B7WA40"/>
<keyword evidence="7" id="KW-1185">Reference proteome</keyword>
<dbReference type="PROSITE" id="PS00108">
    <property type="entry name" value="PROTEIN_KINASE_ST"/>
    <property type="match status" value="1"/>
</dbReference>
<keyword evidence="6" id="KW-0808">Transferase</keyword>
<dbReference type="InterPro" id="IPR011009">
    <property type="entry name" value="Kinase-like_dom_sf"/>
</dbReference>
<reference evidence="6 7" key="1">
    <citation type="submission" date="2017-10" db="EMBL/GenBank/DDBJ databases">
        <title>Comparative genomics in systemic dimorphic fungi from Ajellomycetaceae.</title>
        <authorList>
            <person name="Munoz J.F."/>
            <person name="Mcewen J.G."/>
            <person name="Clay O.K."/>
            <person name="Cuomo C.A."/>
        </authorList>
    </citation>
    <scope>NUCLEOTIDE SEQUENCE [LARGE SCALE GENOMIC DNA]</scope>
    <source>
        <strain evidence="6 7">UAMH5409</strain>
    </source>
</reference>
<dbReference type="Gene3D" id="3.30.200.20">
    <property type="entry name" value="Phosphorylase Kinase, domain 1"/>
    <property type="match status" value="1"/>
</dbReference>
<protein>
    <submittedName>
        <fullName evidence="6">Serine/threonine protein kinase</fullName>
    </submittedName>
</protein>
<dbReference type="AlphaFoldDB" id="A0A2B7WA40"/>
<dbReference type="PANTHER" id="PTHR44167:SF24">
    <property type="entry name" value="SERINE_THREONINE-PROTEIN KINASE CHK2"/>
    <property type="match status" value="1"/>
</dbReference>
<dbReference type="SUPFAM" id="SSF56112">
    <property type="entry name" value="Protein kinase-like (PK-like)"/>
    <property type="match status" value="1"/>
</dbReference>
<accession>A0A2B7WA40</accession>
<evidence type="ECO:0000256" key="4">
    <source>
        <dbReference type="RuleBase" id="RU000304"/>
    </source>
</evidence>
<dbReference type="PROSITE" id="PS00107">
    <property type="entry name" value="PROTEIN_KINASE_ATP"/>
    <property type="match status" value="1"/>
</dbReference>
<dbReference type="GO" id="GO:0044773">
    <property type="term" value="P:mitotic DNA damage checkpoint signaling"/>
    <property type="evidence" value="ECO:0007669"/>
    <property type="project" value="TreeGrafter"/>
</dbReference>
<dbReference type="GO" id="GO:0005524">
    <property type="term" value="F:ATP binding"/>
    <property type="evidence" value="ECO:0007669"/>
    <property type="project" value="UniProtKB-UniRule"/>
</dbReference>
<dbReference type="SMART" id="SM00220">
    <property type="entry name" value="S_TKc"/>
    <property type="match status" value="1"/>
</dbReference>
<dbReference type="Proteomes" id="UP000223968">
    <property type="component" value="Unassembled WGS sequence"/>
</dbReference>
<keyword evidence="1 3" id="KW-0547">Nucleotide-binding</keyword>
<keyword evidence="2 3" id="KW-0067">ATP-binding</keyword>
<dbReference type="Gene3D" id="1.10.510.10">
    <property type="entry name" value="Transferase(Phosphotransferase) domain 1"/>
    <property type="match status" value="1"/>
</dbReference>
<dbReference type="OrthoDB" id="4062651at2759"/>
<comment type="similarity">
    <text evidence="4">Belongs to the protein kinase superfamily.</text>
</comment>
<evidence type="ECO:0000313" key="7">
    <source>
        <dbReference type="Proteomes" id="UP000223968"/>
    </source>
</evidence>
<name>A0A2B7WA40_9EURO</name>
<proteinExistence type="inferred from homology"/>
<comment type="caution">
    <text evidence="6">The sequence shown here is derived from an EMBL/GenBank/DDBJ whole genome shotgun (WGS) entry which is preliminary data.</text>
</comment>
<dbReference type="CDD" id="cd00180">
    <property type="entry name" value="PKc"/>
    <property type="match status" value="1"/>
</dbReference>
<dbReference type="InterPro" id="IPR017441">
    <property type="entry name" value="Protein_kinase_ATP_BS"/>
</dbReference>
<feature type="binding site" evidence="3">
    <location>
        <position position="108"/>
    </location>
    <ligand>
        <name>ATP</name>
        <dbReference type="ChEBI" id="CHEBI:30616"/>
    </ligand>
</feature>
<evidence type="ECO:0000259" key="5">
    <source>
        <dbReference type="PROSITE" id="PS50011"/>
    </source>
</evidence>
<gene>
    <name evidence="6" type="ORF">AJ79_09608</name>
</gene>
<dbReference type="Pfam" id="PF00069">
    <property type="entry name" value="Pkinase"/>
    <property type="match status" value="1"/>
</dbReference>
<keyword evidence="4 6" id="KW-0723">Serine/threonine-protein kinase</keyword>
<dbReference type="InterPro" id="IPR000719">
    <property type="entry name" value="Prot_kinase_dom"/>
</dbReference>
<evidence type="ECO:0000256" key="1">
    <source>
        <dbReference type="ARBA" id="ARBA00022741"/>
    </source>
</evidence>
<feature type="domain" description="Protein kinase" evidence="5">
    <location>
        <begin position="79"/>
        <end position="311"/>
    </location>
</feature>
<sequence length="315" mass="36176">MYGKEYDIDIKDYKFHLIWRHPQPELLRARAIQDYQVALQQQINVRSHDLPTENDSEIHTWHNTRIHTAGCTLFREADGEPRVQIGEGQFGAVYRAVDLECGHVFAVKVMKLDRYPDIEHARAAAHRELKTPQKLKRQHIIDFLGHNKPLAQAPSRAWNDTQLSLAVLEQMLSALDHLACNNICHRDVKPENILYWKSMNGYTFQLADFGLANYHHFASTKCGTIYYEAPELHPEYGQFDQSPKMDVWWSLFATVADIHSMFKFPPAQAKSYGEILHAVRAAAPLVPNLAHMVRENPNHRASAAQLLVAYFDGRT</sequence>
<dbReference type="PANTHER" id="PTHR44167">
    <property type="entry name" value="OVARIAN-SPECIFIC SERINE/THREONINE-PROTEIN KINASE LOK-RELATED"/>
    <property type="match status" value="1"/>
</dbReference>
<keyword evidence="6" id="KW-0418">Kinase</keyword>